<name>A0A7G2CK46_9TRYP</name>
<keyword evidence="5" id="KW-0863">Zinc-finger</keyword>
<evidence type="ECO:0000256" key="3">
    <source>
        <dbReference type="ARBA" id="ARBA00022679"/>
    </source>
</evidence>
<keyword evidence="4 9" id="KW-0547">Nucleotide-binding</keyword>
<dbReference type="InterPro" id="IPR000756">
    <property type="entry name" value="Diacylglycerol_kin_accessory"/>
</dbReference>
<proteinExistence type="inferred from homology"/>
<keyword evidence="8" id="KW-0472">Membrane</keyword>
<dbReference type="Gene3D" id="3.40.50.10330">
    <property type="entry name" value="Probable inorganic polyphosphate/atp-NAD kinase, domain 1"/>
    <property type="match status" value="1"/>
</dbReference>
<dbReference type="Pfam" id="PF00609">
    <property type="entry name" value="DAGK_acc"/>
    <property type="match status" value="1"/>
</dbReference>
<evidence type="ECO:0000256" key="5">
    <source>
        <dbReference type="ARBA" id="ARBA00022771"/>
    </source>
</evidence>
<dbReference type="InterPro" id="IPR001206">
    <property type="entry name" value="Diacylglycerol_kinase_cat_dom"/>
</dbReference>
<dbReference type="Proteomes" id="UP000515908">
    <property type="component" value="Chromosome 11"/>
</dbReference>
<dbReference type="SUPFAM" id="SSF111331">
    <property type="entry name" value="NAD kinase/diacylglycerol kinase-like"/>
    <property type="match status" value="1"/>
</dbReference>
<evidence type="ECO:0000256" key="6">
    <source>
        <dbReference type="ARBA" id="ARBA00022777"/>
    </source>
</evidence>
<evidence type="ECO:0000256" key="1">
    <source>
        <dbReference type="ARBA" id="ARBA00004370"/>
    </source>
</evidence>
<keyword evidence="12" id="KW-1185">Reference proteome</keyword>
<dbReference type="AlphaFoldDB" id="A0A7G2CK46"/>
<accession>A0A7G2CK46</accession>
<dbReference type="GO" id="GO:0007200">
    <property type="term" value="P:phospholipase C-activating G protein-coupled receptor signaling pathway"/>
    <property type="evidence" value="ECO:0007669"/>
    <property type="project" value="InterPro"/>
</dbReference>
<dbReference type="GO" id="GO:0004143">
    <property type="term" value="F:ATP-dependent diacylglycerol kinase activity"/>
    <property type="evidence" value="ECO:0007669"/>
    <property type="project" value="UniProtKB-EC"/>
</dbReference>
<evidence type="ECO:0000256" key="9">
    <source>
        <dbReference type="RuleBase" id="RU361128"/>
    </source>
</evidence>
<dbReference type="GO" id="GO:0008270">
    <property type="term" value="F:zinc ion binding"/>
    <property type="evidence" value="ECO:0007669"/>
    <property type="project" value="UniProtKB-KW"/>
</dbReference>
<comment type="catalytic activity">
    <reaction evidence="9">
        <text>a 1,2-diacyl-sn-glycerol + ATP = a 1,2-diacyl-sn-glycero-3-phosphate + ADP + H(+)</text>
        <dbReference type="Rhea" id="RHEA:10272"/>
        <dbReference type="ChEBI" id="CHEBI:15378"/>
        <dbReference type="ChEBI" id="CHEBI:17815"/>
        <dbReference type="ChEBI" id="CHEBI:30616"/>
        <dbReference type="ChEBI" id="CHEBI:58608"/>
        <dbReference type="ChEBI" id="CHEBI:456216"/>
        <dbReference type="EC" id="2.7.1.107"/>
    </reaction>
</comment>
<keyword evidence="3 9" id="KW-0808">Transferase</keyword>
<dbReference type="InterPro" id="IPR016064">
    <property type="entry name" value="NAD/diacylglycerol_kinase_sf"/>
</dbReference>
<sequence length="399" mass="43234">MADYPTDIEFVDSGCEKVIVLLNKNSGERAAADFVKKQLEKMLTEELVFDLFPVKGKGPVIEEAKEFIVKQKPDLIIVGGGDGTVSLALDITDALRKDGRIGSLECPVAILPMGTGNDLSRSLGFGGGYAKAAIDPEKKFKTLIGKLKNAIPCHVDRFKVDVYKVGPAGSAGFPTDGRGEGDMDNADKPVYSHNFINYFSVGFDADVAEKFGDFRNQNPKACSNRTMNKMWYGAFGCKAMVSSSSFPKKRVQLTVDGKEVKIPSGAKSVIVLNVLTFSGGVKLWSDSKEAFGPQLLDDKKAEVLSLNGVWHMIGAGTKTRTATKVSQGTTIELRLPADYTMQYDGEPLNAVGEHEEDILIKIQHVSQSLASRLPDGVVQISSKPIPLCAEECSPNYEQL</sequence>
<dbReference type="SMART" id="SM00046">
    <property type="entry name" value="DAGKc"/>
    <property type="match status" value="1"/>
</dbReference>
<comment type="subcellular location">
    <subcellularLocation>
        <location evidence="1">Membrane</location>
    </subcellularLocation>
</comment>
<dbReference type="GO" id="GO:0005524">
    <property type="term" value="F:ATP binding"/>
    <property type="evidence" value="ECO:0007669"/>
    <property type="project" value="UniProtKB-KW"/>
</dbReference>
<dbReference type="PANTHER" id="PTHR11255:SF54">
    <property type="entry name" value="DIACYLGLYCEROL KINASE THETA"/>
    <property type="match status" value="1"/>
</dbReference>
<comment type="similarity">
    <text evidence="2 9">Belongs to the eukaryotic diacylglycerol kinase family.</text>
</comment>
<evidence type="ECO:0000313" key="11">
    <source>
        <dbReference type="EMBL" id="CAD2218582.1"/>
    </source>
</evidence>
<gene>
    <name evidence="11" type="ORF">ADEAN_000607300</name>
</gene>
<keyword evidence="6 9" id="KW-0418">Kinase</keyword>
<dbReference type="Gene3D" id="2.60.200.40">
    <property type="match status" value="1"/>
</dbReference>
<dbReference type="PROSITE" id="PS50146">
    <property type="entry name" value="DAGK"/>
    <property type="match status" value="1"/>
</dbReference>
<keyword evidence="5" id="KW-0862">Zinc</keyword>
<dbReference type="InterPro" id="IPR017438">
    <property type="entry name" value="ATP-NAD_kinase_N"/>
</dbReference>
<dbReference type="PANTHER" id="PTHR11255">
    <property type="entry name" value="DIACYLGLYCEROL KINASE"/>
    <property type="match status" value="1"/>
</dbReference>
<evidence type="ECO:0000313" key="12">
    <source>
        <dbReference type="Proteomes" id="UP000515908"/>
    </source>
</evidence>
<dbReference type="InterPro" id="IPR037607">
    <property type="entry name" value="DGK"/>
</dbReference>
<protein>
    <recommendedName>
        <fullName evidence="9">Diacylglycerol kinase</fullName>
        <shortName evidence="9">DAG kinase</shortName>
        <ecNumber evidence="9">2.7.1.107</ecNumber>
    </recommendedName>
</protein>
<organism evidence="11 12">
    <name type="scientific">Angomonas deanei</name>
    <dbReference type="NCBI Taxonomy" id="59799"/>
    <lineage>
        <taxon>Eukaryota</taxon>
        <taxon>Discoba</taxon>
        <taxon>Euglenozoa</taxon>
        <taxon>Kinetoplastea</taxon>
        <taxon>Metakinetoplastina</taxon>
        <taxon>Trypanosomatida</taxon>
        <taxon>Trypanosomatidae</taxon>
        <taxon>Strigomonadinae</taxon>
        <taxon>Angomonas</taxon>
    </lineage>
</organism>
<evidence type="ECO:0000256" key="8">
    <source>
        <dbReference type="ARBA" id="ARBA00023136"/>
    </source>
</evidence>
<dbReference type="VEuPathDB" id="TriTrypDB:ADEAN_000607300"/>
<dbReference type="GO" id="GO:0016020">
    <property type="term" value="C:membrane"/>
    <property type="evidence" value="ECO:0007669"/>
    <property type="project" value="UniProtKB-SubCell"/>
</dbReference>
<feature type="domain" description="DAGKc" evidence="10">
    <location>
        <begin position="13"/>
        <end position="164"/>
    </location>
</feature>
<dbReference type="EMBL" id="LR877155">
    <property type="protein sequence ID" value="CAD2218582.1"/>
    <property type="molecule type" value="Genomic_DNA"/>
</dbReference>
<keyword evidence="7 9" id="KW-0067">ATP-binding</keyword>
<dbReference type="SMART" id="SM00045">
    <property type="entry name" value="DAGKa"/>
    <property type="match status" value="1"/>
</dbReference>
<keyword evidence="5" id="KW-0479">Metal-binding</keyword>
<dbReference type="EC" id="2.7.1.107" evidence="9"/>
<evidence type="ECO:0000256" key="7">
    <source>
        <dbReference type="ARBA" id="ARBA00022840"/>
    </source>
</evidence>
<reference evidence="11 12" key="1">
    <citation type="submission" date="2020-08" db="EMBL/GenBank/DDBJ databases">
        <authorList>
            <person name="Newling K."/>
            <person name="Davey J."/>
            <person name="Forrester S."/>
        </authorList>
    </citation>
    <scope>NUCLEOTIDE SEQUENCE [LARGE SCALE GENOMIC DNA]</scope>
    <source>
        <strain evidence="12">Crithidia deanei Carvalho (ATCC PRA-265)</strain>
    </source>
</reference>
<evidence type="ECO:0000259" key="10">
    <source>
        <dbReference type="PROSITE" id="PS50146"/>
    </source>
</evidence>
<evidence type="ECO:0000256" key="2">
    <source>
        <dbReference type="ARBA" id="ARBA00009280"/>
    </source>
</evidence>
<dbReference type="Pfam" id="PF00781">
    <property type="entry name" value="DAGK_cat"/>
    <property type="match status" value="1"/>
</dbReference>
<evidence type="ECO:0000256" key="4">
    <source>
        <dbReference type="ARBA" id="ARBA00022741"/>
    </source>
</evidence>